<comment type="caution">
    <text evidence="1">The sequence shown here is derived from an EMBL/GenBank/DDBJ whole genome shotgun (WGS) entry which is preliminary data.</text>
</comment>
<sequence>MVQGSGLRFQASSVETTGERWWGRLRQRRAFLALVEESAFQLKLSPWLVCVPDIVASGCGIRAHAQNNNFFGNLMEAEAGRRDPAQQLMEFTNYYREKRRIQQMQDKAEEEFWKAWEVGFWEEGIWEDDQSDLSDLSDATIDLTDKAED</sequence>
<evidence type="ECO:0000313" key="1">
    <source>
        <dbReference type="EMBL" id="KAJ4388161.1"/>
    </source>
</evidence>
<evidence type="ECO:0000313" key="2">
    <source>
        <dbReference type="Proteomes" id="UP001140453"/>
    </source>
</evidence>
<dbReference type="Proteomes" id="UP001140453">
    <property type="component" value="Unassembled WGS sequence"/>
</dbReference>
<accession>A0A9W8YNT9</accession>
<gene>
    <name evidence="1" type="ORF">N0V93_008768</name>
</gene>
<protein>
    <submittedName>
        <fullName evidence="1">Uncharacterized protein</fullName>
    </submittedName>
</protein>
<proteinExistence type="predicted"/>
<reference evidence="1" key="1">
    <citation type="submission" date="2022-10" db="EMBL/GenBank/DDBJ databases">
        <title>Tapping the CABI collections for fungal endophytes: first genome assemblies for Collariella, Neodidymelliopsis, Ascochyta clinopodiicola, Didymella pomorum, Didymosphaeria variabile, Neocosmospora piperis and Neocucurbitaria cava.</title>
        <authorList>
            <person name="Hill R."/>
        </authorList>
    </citation>
    <scope>NUCLEOTIDE SEQUENCE</scope>
    <source>
        <strain evidence="1">IMI 355082</strain>
    </source>
</reference>
<keyword evidence="2" id="KW-1185">Reference proteome</keyword>
<organism evidence="1 2">
    <name type="scientific">Gnomoniopsis smithogilvyi</name>
    <dbReference type="NCBI Taxonomy" id="1191159"/>
    <lineage>
        <taxon>Eukaryota</taxon>
        <taxon>Fungi</taxon>
        <taxon>Dikarya</taxon>
        <taxon>Ascomycota</taxon>
        <taxon>Pezizomycotina</taxon>
        <taxon>Sordariomycetes</taxon>
        <taxon>Sordariomycetidae</taxon>
        <taxon>Diaporthales</taxon>
        <taxon>Gnomoniaceae</taxon>
        <taxon>Gnomoniopsis</taxon>
    </lineage>
</organism>
<name>A0A9W8YNT9_9PEZI</name>
<dbReference type="AlphaFoldDB" id="A0A9W8YNT9"/>
<dbReference type="EMBL" id="JAPEVB010000005">
    <property type="protein sequence ID" value="KAJ4388161.1"/>
    <property type="molecule type" value="Genomic_DNA"/>
</dbReference>